<protein>
    <submittedName>
        <fullName evidence="1">Uncharacterized protein</fullName>
    </submittedName>
</protein>
<organism evidence="1">
    <name type="scientific">Gasterosteus aculeatus</name>
    <name type="common">Three-spined stickleback</name>
    <dbReference type="NCBI Taxonomy" id="69293"/>
    <lineage>
        <taxon>Eukaryota</taxon>
        <taxon>Metazoa</taxon>
        <taxon>Chordata</taxon>
        <taxon>Craniata</taxon>
        <taxon>Vertebrata</taxon>
        <taxon>Euteleostomi</taxon>
        <taxon>Actinopterygii</taxon>
        <taxon>Neopterygii</taxon>
        <taxon>Teleostei</taxon>
        <taxon>Neoteleostei</taxon>
        <taxon>Acanthomorphata</taxon>
        <taxon>Eupercaria</taxon>
        <taxon>Perciformes</taxon>
        <taxon>Cottioidei</taxon>
        <taxon>Gasterosteales</taxon>
        <taxon>Gasterosteidae</taxon>
        <taxon>Gasterosteus</taxon>
    </lineage>
</organism>
<accession>G3Q8H8</accession>
<dbReference type="Ensembl" id="ENSGACT00000026243.1">
    <property type="protein sequence ID" value="ENSGACP00000026192.1"/>
    <property type="gene ID" value="ENSGACG00000019819.1"/>
</dbReference>
<sequence>MSPRSNPMMDVVWETVLTLKDDASFLTFVQDRAADKQNMDHGMVIVTLHSGDTNESLKRMSPRSNPMMDVFWETVTDFERCQLLNLCPGSSCLTSKIWIMRSTFMLN</sequence>
<evidence type="ECO:0000313" key="1">
    <source>
        <dbReference type="Ensembl" id="ENSGACP00000026192.1"/>
    </source>
</evidence>
<reference evidence="1" key="2">
    <citation type="submission" date="2024-04" db="UniProtKB">
        <authorList>
            <consortium name="Ensembl"/>
        </authorList>
    </citation>
    <scope>IDENTIFICATION</scope>
</reference>
<proteinExistence type="predicted"/>
<dbReference type="Bgee" id="ENSGACG00000019819">
    <property type="expression patterns" value="Expressed in head kidney and 13 other cell types or tissues"/>
</dbReference>
<dbReference type="AlphaFoldDB" id="G3Q8H8"/>
<name>G3Q8H8_GASAC</name>
<dbReference type="InParanoid" id="G3Q8H8"/>
<reference evidence="1" key="1">
    <citation type="submission" date="2006-01" db="EMBL/GenBank/DDBJ databases">
        <authorList>
            <person name="Lindblad-Toh K."/>
            <person name="Mauceli E."/>
            <person name="Grabherr M."/>
            <person name="Chang J.L."/>
            <person name="Lander E.S."/>
        </authorList>
    </citation>
    <scope>NUCLEOTIDE SEQUENCE [LARGE SCALE GENOMIC DNA]</scope>
</reference>